<feature type="transmembrane region" description="Helical" evidence="7">
    <location>
        <begin position="380"/>
        <end position="399"/>
    </location>
</feature>
<dbReference type="Proteomes" id="UP000199112">
    <property type="component" value="Unassembled WGS sequence"/>
</dbReference>
<feature type="transmembrane region" description="Helical" evidence="7">
    <location>
        <begin position="338"/>
        <end position="360"/>
    </location>
</feature>
<comment type="subcellular location">
    <subcellularLocation>
        <location evidence="1">Cell membrane</location>
        <topology evidence="1">Multi-pass membrane protein</topology>
    </subcellularLocation>
</comment>
<evidence type="ECO:0000313" key="10">
    <source>
        <dbReference type="Proteomes" id="UP000199112"/>
    </source>
</evidence>
<feature type="transmembrane region" description="Helical" evidence="7">
    <location>
        <begin position="191"/>
        <end position="211"/>
    </location>
</feature>
<accession>A0A1H6FPL9</accession>
<dbReference type="AlphaFoldDB" id="A0A1H6FPL9"/>
<feature type="transmembrane region" description="Helical" evidence="7">
    <location>
        <begin position="98"/>
        <end position="114"/>
    </location>
</feature>
<feature type="transmembrane region" description="Helical" evidence="7">
    <location>
        <begin position="420"/>
        <end position="440"/>
    </location>
</feature>
<proteinExistence type="predicted"/>
<dbReference type="OrthoDB" id="198789at2157"/>
<feature type="transmembrane region" description="Helical" evidence="7">
    <location>
        <begin position="70"/>
        <end position="91"/>
    </location>
</feature>
<organism evidence="9 10">
    <name type="scientific">Natronorubrum sediminis</name>
    <dbReference type="NCBI Taxonomy" id="640943"/>
    <lineage>
        <taxon>Archaea</taxon>
        <taxon>Methanobacteriati</taxon>
        <taxon>Methanobacteriota</taxon>
        <taxon>Stenosarchaea group</taxon>
        <taxon>Halobacteria</taxon>
        <taxon>Halobacteriales</taxon>
        <taxon>Natrialbaceae</taxon>
        <taxon>Natronorubrum</taxon>
    </lineage>
</organism>
<feature type="transmembrane region" description="Helical" evidence="7">
    <location>
        <begin position="308"/>
        <end position="326"/>
    </location>
</feature>
<evidence type="ECO:0000256" key="2">
    <source>
        <dbReference type="ARBA" id="ARBA00022475"/>
    </source>
</evidence>
<dbReference type="Pfam" id="PF00361">
    <property type="entry name" value="Proton_antipo_M"/>
    <property type="match status" value="1"/>
</dbReference>
<feature type="transmembrane region" description="Helical" evidence="7">
    <location>
        <begin position="6"/>
        <end position="23"/>
    </location>
</feature>
<dbReference type="RefSeq" id="WP_090504711.1">
    <property type="nucleotide sequence ID" value="NZ_FNWL01000001.1"/>
</dbReference>
<feature type="transmembrane region" description="Helical" evidence="7">
    <location>
        <begin position="568"/>
        <end position="588"/>
    </location>
</feature>
<keyword evidence="2" id="KW-1003">Cell membrane</keyword>
<evidence type="ECO:0000259" key="8">
    <source>
        <dbReference type="Pfam" id="PF00361"/>
    </source>
</evidence>
<feature type="transmembrane region" description="Helical" evidence="7">
    <location>
        <begin position="150"/>
        <end position="171"/>
    </location>
</feature>
<evidence type="ECO:0000256" key="5">
    <source>
        <dbReference type="ARBA" id="ARBA00023002"/>
    </source>
</evidence>
<keyword evidence="6 7" id="KW-0472">Membrane</keyword>
<evidence type="ECO:0000256" key="7">
    <source>
        <dbReference type="SAM" id="Phobius"/>
    </source>
</evidence>
<keyword evidence="3 7" id="KW-0812">Transmembrane</keyword>
<evidence type="ECO:0000313" key="9">
    <source>
        <dbReference type="EMBL" id="SEH11803.1"/>
    </source>
</evidence>
<dbReference type="GO" id="GO:0016491">
    <property type="term" value="F:oxidoreductase activity"/>
    <property type="evidence" value="ECO:0007669"/>
    <property type="project" value="UniProtKB-KW"/>
</dbReference>
<evidence type="ECO:0000256" key="1">
    <source>
        <dbReference type="ARBA" id="ARBA00004651"/>
    </source>
</evidence>
<dbReference type="InterPro" id="IPR001750">
    <property type="entry name" value="ND/Mrp_TM"/>
</dbReference>
<keyword evidence="4 7" id="KW-1133">Transmembrane helix</keyword>
<feature type="transmembrane region" description="Helical" evidence="7">
    <location>
        <begin position="248"/>
        <end position="266"/>
    </location>
</feature>
<dbReference type="InterPro" id="IPR052175">
    <property type="entry name" value="ComplexI-like_HydComp"/>
</dbReference>
<gene>
    <name evidence="9" type="ORF">SAMN04487967_0522</name>
</gene>
<protein>
    <submittedName>
        <fullName evidence="9">Multisubunit sodium/proton antiporter, MrpD subunit</fullName>
    </submittedName>
</protein>
<keyword evidence="10" id="KW-1185">Reference proteome</keyword>
<dbReference type="GO" id="GO:0005886">
    <property type="term" value="C:plasma membrane"/>
    <property type="evidence" value="ECO:0007669"/>
    <property type="project" value="UniProtKB-SubCell"/>
</dbReference>
<feature type="domain" description="NADH:quinone oxidoreductase/Mrp antiporter transmembrane" evidence="8">
    <location>
        <begin position="115"/>
        <end position="381"/>
    </location>
</feature>
<feature type="transmembrane region" description="Helical" evidence="7">
    <location>
        <begin position="120"/>
        <end position="138"/>
    </location>
</feature>
<dbReference type="PANTHER" id="PTHR42682:SF4">
    <property type="entry name" value="NADH-UBIQUINONE_PLASTOQUINONE"/>
    <property type="match status" value="1"/>
</dbReference>
<dbReference type="EMBL" id="FNWL01000001">
    <property type="protein sequence ID" value="SEH11803.1"/>
    <property type="molecule type" value="Genomic_DNA"/>
</dbReference>
<evidence type="ECO:0000256" key="4">
    <source>
        <dbReference type="ARBA" id="ARBA00022989"/>
    </source>
</evidence>
<keyword evidence="5" id="KW-0560">Oxidoreductase</keyword>
<sequence length="589" mass="61078">MIDAVYAIPPAFVVWLAALLALFAGRRAGIVAGITAYVLALAWTLTAPTGTHGSWTFLEFVIVPVAIDPAARVTGLAFTAFGTVAIGYLAVTGGDRRHVVAALGYAGAAIWAVFAGDWLGLLVGWELMALASTILVWLHGGDAVRVGFRYALVHAIGGAILAAGLALHVVAQGGGTDALHYGDGVSSGLPALAVGIGVGINAAIIGVHVWLPDTYASPHVGVSVVLSAYTTKLAVYAAYRAFPEGNLVLAYVGGVMAIVGAGYALAQKDARRLLAYHIQAQVGYILAGIGIGSSLGIAGAFAHLFNNVLFKGLLFMVAGLIVLRAGTGRLQNGGRLGLHAPVATGIFLVAAASITAVPGTNGFVSKGMVLDAALEGGHAPLRWLLLVGAVGTIVSFWKFGYYAIRRGEETRLRDATAGQALTMLPVAVACIAIGLAYGLLFDLLPAAAEWSTEPYSQRHVLEKVALFGAGTIVFLAGRPLFERFDGGTDIDAIRDPLVFSALERAATATEAVFGTLAAAERVTRRRTIETVSAPDEAIARTLPDDIGEQYRERASGVAGSLGVAPNVWYRYLALICCLVVALTVGVVVE</sequence>
<name>A0A1H6FPL9_9EURY</name>
<feature type="transmembrane region" description="Helical" evidence="7">
    <location>
        <begin position="30"/>
        <end position="50"/>
    </location>
</feature>
<reference evidence="10" key="1">
    <citation type="submission" date="2016-10" db="EMBL/GenBank/DDBJ databases">
        <authorList>
            <person name="Varghese N."/>
            <person name="Submissions S."/>
        </authorList>
    </citation>
    <scope>NUCLEOTIDE SEQUENCE [LARGE SCALE GENOMIC DNA]</scope>
    <source>
        <strain evidence="10">CGMCC 1.8981</strain>
    </source>
</reference>
<feature type="transmembrane region" description="Helical" evidence="7">
    <location>
        <begin position="223"/>
        <end position="242"/>
    </location>
</feature>
<evidence type="ECO:0000256" key="6">
    <source>
        <dbReference type="ARBA" id="ARBA00023136"/>
    </source>
</evidence>
<evidence type="ECO:0000256" key="3">
    <source>
        <dbReference type="ARBA" id="ARBA00022692"/>
    </source>
</evidence>
<feature type="transmembrane region" description="Helical" evidence="7">
    <location>
        <begin position="278"/>
        <end position="302"/>
    </location>
</feature>
<dbReference type="PANTHER" id="PTHR42682">
    <property type="entry name" value="HYDROGENASE-4 COMPONENT F"/>
    <property type="match status" value="1"/>
</dbReference>